<keyword evidence="2 4" id="KW-0238">DNA-binding</keyword>
<dbReference type="InterPro" id="IPR052925">
    <property type="entry name" value="Phage_Integrase-like_Recomb"/>
</dbReference>
<dbReference type="OrthoDB" id="5513193at2"/>
<dbReference type="Gene3D" id="1.10.443.10">
    <property type="entry name" value="Intergrase catalytic core"/>
    <property type="match status" value="1"/>
</dbReference>
<dbReference type="RefSeq" id="WP_160883550.1">
    <property type="nucleotide sequence ID" value="NZ_WURB01000003.1"/>
</dbReference>
<dbReference type="InterPro" id="IPR044068">
    <property type="entry name" value="CB"/>
</dbReference>
<evidence type="ECO:0000256" key="4">
    <source>
        <dbReference type="PROSITE-ProRule" id="PRU01248"/>
    </source>
</evidence>
<dbReference type="InterPro" id="IPR011010">
    <property type="entry name" value="DNA_brk_join_enz"/>
</dbReference>
<dbReference type="GO" id="GO:0006310">
    <property type="term" value="P:DNA recombination"/>
    <property type="evidence" value="ECO:0007669"/>
    <property type="project" value="UniProtKB-KW"/>
</dbReference>
<sequence length="321" mass="34612">MTALVAPVTGTVTAPVDLAAAADRAAGLAEGARAEATRKAYRADWQHFEGWCRAQGLTALPAAPATVGLYVAAYADRLAVATLTRRLSSIAVAHRLTGHSLDTKHAAIRDVMRGLRREKGTAQRHAEALTVPLIRRVIDTCGSRLIDIRDKALLLVGFAAALRRSELVALTLDDVAVVPEGLRITIRRSKADQDGAGEVLAVGRTGTVTCPVAAYENWIMTARIFDGRVFRAVTRHGHLRDKISTNAIAEIVQRRAALAGLDAQAFAGHSMRAGFATAAATNGVEERVIMRQTRHKSAATVRRYIRDGELFRRNLSMEIGL</sequence>
<evidence type="ECO:0000259" key="5">
    <source>
        <dbReference type="PROSITE" id="PS51898"/>
    </source>
</evidence>
<dbReference type="EMBL" id="WURB01000003">
    <property type="protein sequence ID" value="MXQ10944.1"/>
    <property type="molecule type" value="Genomic_DNA"/>
</dbReference>
<accession>A0A7X3MPQ2</accession>
<dbReference type="PROSITE" id="PS51900">
    <property type="entry name" value="CB"/>
    <property type="match status" value="1"/>
</dbReference>
<evidence type="ECO:0000313" key="8">
    <source>
        <dbReference type="Proteomes" id="UP000436483"/>
    </source>
</evidence>
<comment type="caution">
    <text evidence="7">The sequence shown here is derived from an EMBL/GenBank/DDBJ whole genome shotgun (WGS) entry which is preliminary data.</text>
</comment>
<dbReference type="CDD" id="cd00799">
    <property type="entry name" value="INT_Cre_C"/>
    <property type="match status" value="1"/>
</dbReference>
<dbReference type="InterPro" id="IPR010998">
    <property type="entry name" value="Integrase_recombinase_N"/>
</dbReference>
<feature type="domain" description="Tyr recombinase" evidence="5">
    <location>
        <begin position="124"/>
        <end position="317"/>
    </location>
</feature>
<dbReference type="Proteomes" id="UP000436483">
    <property type="component" value="Unassembled WGS sequence"/>
</dbReference>
<dbReference type="GO" id="GO:0003677">
    <property type="term" value="F:DNA binding"/>
    <property type="evidence" value="ECO:0007669"/>
    <property type="project" value="UniProtKB-UniRule"/>
</dbReference>
<evidence type="ECO:0000256" key="1">
    <source>
        <dbReference type="ARBA" id="ARBA00022908"/>
    </source>
</evidence>
<dbReference type="PANTHER" id="PTHR34605">
    <property type="entry name" value="PHAGE_INTEGRASE DOMAIN-CONTAINING PROTEIN"/>
    <property type="match status" value="1"/>
</dbReference>
<keyword evidence="8" id="KW-1185">Reference proteome</keyword>
<name>A0A7X3MPQ2_9HYPH</name>
<dbReference type="SUPFAM" id="SSF56349">
    <property type="entry name" value="DNA breaking-rejoining enzymes"/>
    <property type="match status" value="1"/>
</dbReference>
<evidence type="ECO:0000256" key="2">
    <source>
        <dbReference type="ARBA" id="ARBA00023125"/>
    </source>
</evidence>
<evidence type="ECO:0000256" key="3">
    <source>
        <dbReference type="ARBA" id="ARBA00023172"/>
    </source>
</evidence>
<reference evidence="7 8" key="2">
    <citation type="submission" date="2020-01" db="EMBL/GenBank/DDBJ databases">
        <title>Microvirga sp. nov., an arsenate reduction bacterium isolated from Tibet hotspring sediments.</title>
        <authorList>
            <person name="Xian W.-D."/>
            <person name="Li W.-J."/>
        </authorList>
    </citation>
    <scope>NUCLEOTIDE SEQUENCE [LARGE SCALE GENOMIC DNA]</scope>
    <source>
        <strain evidence="7 8">KCTC 23863</strain>
    </source>
</reference>
<proteinExistence type="predicted"/>
<feature type="domain" description="Core-binding (CB)" evidence="6">
    <location>
        <begin position="14"/>
        <end position="98"/>
    </location>
</feature>
<dbReference type="AlphaFoldDB" id="A0A7X3MPQ2"/>
<dbReference type="InterPro" id="IPR002104">
    <property type="entry name" value="Integrase_catalytic"/>
</dbReference>
<dbReference type="Pfam" id="PF00589">
    <property type="entry name" value="Phage_integrase"/>
    <property type="match status" value="1"/>
</dbReference>
<reference evidence="7 8" key="1">
    <citation type="submission" date="2019-12" db="EMBL/GenBank/DDBJ databases">
        <authorList>
            <person name="Yuan C.-G."/>
        </authorList>
    </citation>
    <scope>NUCLEOTIDE SEQUENCE [LARGE SCALE GENOMIC DNA]</scope>
    <source>
        <strain evidence="7 8">KCTC 23863</strain>
    </source>
</reference>
<dbReference type="PANTHER" id="PTHR34605:SF3">
    <property type="entry name" value="P CELL-TYPE AGGLUTINATION PROTEIN MAP4-LIKE-RELATED"/>
    <property type="match status" value="1"/>
</dbReference>
<protein>
    <submittedName>
        <fullName evidence="7">Tyrosine-type recombinase/integrase</fullName>
    </submittedName>
</protein>
<evidence type="ECO:0000259" key="6">
    <source>
        <dbReference type="PROSITE" id="PS51900"/>
    </source>
</evidence>
<keyword evidence="3" id="KW-0233">DNA recombination</keyword>
<dbReference type="PROSITE" id="PS51898">
    <property type="entry name" value="TYR_RECOMBINASE"/>
    <property type="match status" value="1"/>
</dbReference>
<gene>
    <name evidence="7" type="ORF">GR328_05665</name>
</gene>
<dbReference type="InterPro" id="IPR013762">
    <property type="entry name" value="Integrase-like_cat_sf"/>
</dbReference>
<keyword evidence="1" id="KW-0229">DNA integration</keyword>
<organism evidence="7 8">
    <name type="scientific">Microvirga makkahensis</name>
    <dbReference type="NCBI Taxonomy" id="1128670"/>
    <lineage>
        <taxon>Bacteria</taxon>
        <taxon>Pseudomonadati</taxon>
        <taxon>Pseudomonadota</taxon>
        <taxon>Alphaproteobacteria</taxon>
        <taxon>Hyphomicrobiales</taxon>
        <taxon>Methylobacteriaceae</taxon>
        <taxon>Microvirga</taxon>
    </lineage>
</organism>
<dbReference type="GO" id="GO:0015074">
    <property type="term" value="P:DNA integration"/>
    <property type="evidence" value="ECO:0007669"/>
    <property type="project" value="UniProtKB-KW"/>
</dbReference>
<dbReference type="Gene3D" id="1.10.150.130">
    <property type="match status" value="1"/>
</dbReference>
<evidence type="ECO:0000313" key="7">
    <source>
        <dbReference type="EMBL" id="MXQ10944.1"/>
    </source>
</evidence>
<dbReference type="SUPFAM" id="SSF47823">
    <property type="entry name" value="lambda integrase-like, N-terminal domain"/>
    <property type="match status" value="1"/>
</dbReference>